<dbReference type="InterPro" id="IPR038318">
    <property type="entry name" value="KdpD_sf"/>
</dbReference>
<keyword evidence="8" id="KW-0547">Nucleotide-binding</keyword>
<evidence type="ECO:0000256" key="3">
    <source>
        <dbReference type="ARBA" id="ARBA00012438"/>
    </source>
</evidence>
<evidence type="ECO:0000256" key="16">
    <source>
        <dbReference type="SAM" id="Phobius"/>
    </source>
</evidence>
<dbReference type="InterPro" id="IPR000700">
    <property type="entry name" value="PAS-assoc_C"/>
</dbReference>
<dbReference type="InterPro" id="IPR025201">
    <property type="entry name" value="KdpD_TM"/>
</dbReference>
<dbReference type="CDD" id="cd16922">
    <property type="entry name" value="HATPase_EvgS-ArcB-TorS-like"/>
    <property type="match status" value="1"/>
</dbReference>
<dbReference type="InterPro" id="IPR036097">
    <property type="entry name" value="HisK_dim/P_sf"/>
</dbReference>
<evidence type="ECO:0000256" key="9">
    <source>
        <dbReference type="ARBA" id="ARBA00022777"/>
    </source>
</evidence>
<keyword evidence="7 16" id="KW-0812">Transmembrane</keyword>
<dbReference type="SMART" id="SM00388">
    <property type="entry name" value="HisKA"/>
    <property type="match status" value="1"/>
</dbReference>
<dbReference type="SMART" id="SM00448">
    <property type="entry name" value="REC"/>
    <property type="match status" value="2"/>
</dbReference>
<feature type="domain" description="PAS" evidence="19">
    <location>
        <begin position="252"/>
        <end position="322"/>
    </location>
</feature>
<dbReference type="Gene3D" id="1.10.287.130">
    <property type="match status" value="1"/>
</dbReference>
<dbReference type="InterPro" id="IPR003661">
    <property type="entry name" value="HisK_dim/P_dom"/>
</dbReference>
<evidence type="ECO:0000256" key="1">
    <source>
        <dbReference type="ARBA" id="ARBA00000085"/>
    </source>
</evidence>
<evidence type="ECO:0000256" key="7">
    <source>
        <dbReference type="ARBA" id="ARBA00022692"/>
    </source>
</evidence>
<dbReference type="Pfam" id="PF13188">
    <property type="entry name" value="PAS_8"/>
    <property type="match status" value="1"/>
</dbReference>
<dbReference type="CDD" id="cd00088">
    <property type="entry name" value="HPT"/>
    <property type="match status" value="1"/>
</dbReference>
<feature type="domain" description="Response regulatory" evidence="18">
    <location>
        <begin position="1185"/>
        <end position="1303"/>
    </location>
</feature>
<dbReference type="CDD" id="cd17546">
    <property type="entry name" value="REC_hyHK_CKI1_RcsC-like"/>
    <property type="match status" value="2"/>
</dbReference>
<evidence type="ECO:0000256" key="13">
    <source>
        <dbReference type="ARBA" id="ARBA00023136"/>
    </source>
</evidence>
<dbReference type="PANTHER" id="PTHR45339:SF1">
    <property type="entry name" value="HYBRID SIGNAL TRANSDUCTION HISTIDINE KINASE J"/>
    <property type="match status" value="1"/>
</dbReference>
<keyword evidence="13 16" id="KW-0472">Membrane</keyword>
<dbReference type="PROSITE" id="PS50110">
    <property type="entry name" value="RESPONSE_REGULATORY"/>
    <property type="match status" value="2"/>
</dbReference>
<evidence type="ECO:0000256" key="5">
    <source>
        <dbReference type="ARBA" id="ARBA00022553"/>
    </source>
</evidence>
<dbReference type="PROSITE" id="PS50113">
    <property type="entry name" value="PAC"/>
    <property type="match status" value="4"/>
</dbReference>
<dbReference type="SMART" id="SM00086">
    <property type="entry name" value="PAC"/>
    <property type="match status" value="5"/>
</dbReference>
<dbReference type="InterPro" id="IPR004358">
    <property type="entry name" value="Sig_transdc_His_kin-like_C"/>
</dbReference>
<feature type="domain" description="Response regulatory" evidence="18">
    <location>
        <begin position="1032"/>
        <end position="1159"/>
    </location>
</feature>
<evidence type="ECO:0000259" key="19">
    <source>
        <dbReference type="PROSITE" id="PS50112"/>
    </source>
</evidence>
<dbReference type="Pfam" id="PF02518">
    <property type="entry name" value="HATPase_c"/>
    <property type="match status" value="1"/>
</dbReference>
<comment type="catalytic activity">
    <reaction evidence="1">
        <text>ATP + protein L-histidine = ADP + protein N-phospho-L-histidine.</text>
        <dbReference type="EC" id="2.7.13.3"/>
    </reaction>
</comment>
<dbReference type="InterPro" id="IPR013655">
    <property type="entry name" value="PAS_fold_3"/>
</dbReference>
<keyword evidence="23" id="KW-1185">Reference proteome</keyword>
<evidence type="ECO:0000256" key="8">
    <source>
        <dbReference type="ARBA" id="ARBA00022741"/>
    </source>
</evidence>
<dbReference type="InterPro" id="IPR036890">
    <property type="entry name" value="HATPase_C_sf"/>
</dbReference>
<keyword evidence="6" id="KW-0808">Transferase</keyword>
<dbReference type="PROSITE" id="PS50894">
    <property type="entry name" value="HPT"/>
    <property type="match status" value="1"/>
</dbReference>
<dbReference type="PROSITE" id="PS50112">
    <property type="entry name" value="PAS"/>
    <property type="match status" value="2"/>
</dbReference>
<dbReference type="Gene3D" id="3.30.450.20">
    <property type="entry name" value="PAS domain"/>
    <property type="match status" value="5"/>
</dbReference>
<dbReference type="PROSITE" id="PS50109">
    <property type="entry name" value="HIS_KIN"/>
    <property type="match status" value="1"/>
</dbReference>
<evidence type="ECO:0000313" key="23">
    <source>
        <dbReference type="Proteomes" id="UP001524586"/>
    </source>
</evidence>
<feature type="domain" description="PAC" evidence="20">
    <location>
        <begin position="325"/>
        <end position="377"/>
    </location>
</feature>
<dbReference type="Pfam" id="PF00072">
    <property type="entry name" value="Response_reg"/>
    <property type="match status" value="2"/>
</dbReference>
<dbReference type="Gene3D" id="1.20.120.620">
    <property type="entry name" value="Backbone structure of the membrane domain of e. Coli histidine kinase receptor kdpd"/>
    <property type="match status" value="1"/>
</dbReference>
<dbReference type="InterPro" id="IPR000014">
    <property type="entry name" value="PAS"/>
</dbReference>
<keyword evidence="4" id="KW-1003">Cell membrane</keyword>
<evidence type="ECO:0000259" key="18">
    <source>
        <dbReference type="PROSITE" id="PS50110"/>
    </source>
</evidence>
<dbReference type="InterPro" id="IPR036641">
    <property type="entry name" value="HPT_dom_sf"/>
</dbReference>
<feature type="modified residue" description="4-aspartylphosphate" evidence="15">
    <location>
        <position position="1236"/>
    </location>
</feature>
<evidence type="ECO:0000256" key="6">
    <source>
        <dbReference type="ARBA" id="ARBA00022679"/>
    </source>
</evidence>
<evidence type="ECO:0000256" key="15">
    <source>
        <dbReference type="PROSITE-ProRule" id="PRU00169"/>
    </source>
</evidence>
<evidence type="ECO:0000256" key="14">
    <source>
        <dbReference type="PROSITE-ProRule" id="PRU00110"/>
    </source>
</evidence>
<protein>
    <recommendedName>
        <fullName evidence="3">histidine kinase</fullName>
        <ecNumber evidence="3">2.7.13.3</ecNumber>
    </recommendedName>
</protein>
<dbReference type="CDD" id="cd00130">
    <property type="entry name" value="PAS"/>
    <property type="match status" value="5"/>
</dbReference>
<dbReference type="Pfam" id="PF13493">
    <property type="entry name" value="DUF4118"/>
    <property type="match status" value="1"/>
</dbReference>
<dbReference type="Gene3D" id="2.10.70.100">
    <property type="match status" value="1"/>
</dbReference>
<dbReference type="Pfam" id="PF08448">
    <property type="entry name" value="PAS_4"/>
    <property type="match status" value="1"/>
</dbReference>
<reference evidence="22 23" key="1">
    <citation type="submission" date="2022-07" db="EMBL/GenBank/DDBJ databases">
        <title>Methylomonas rivi sp. nov., Methylomonas rosea sp. nov., Methylomonas aureus sp. nov. and Methylomonas subterranea sp. nov., four novel methanotrophs isolated from a freshwater creek and the deep terrestrial subsurface.</title>
        <authorList>
            <person name="Abin C."/>
            <person name="Sankaranarayanan K."/>
            <person name="Garner C."/>
            <person name="Sindelar R."/>
            <person name="Kotary K."/>
            <person name="Garner R."/>
            <person name="Barclay S."/>
            <person name="Lawson P."/>
            <person name="Krumholz L."/>
        </authorList>
    </citation>
    <scope>NUCLEOTIDE SEQUENCE [LARGE SCALE GENOMIC DNA]</scope>
    <source>
        <strain evidence="22 23">WSC-6</strain>
    </source>
</reference>
<dbReference type="PANTHER" id="PTHR45339">
    <property type="entry name" value="HYBRID SIGNAL TRANSDUCTION HISTIDINE KINASE J"/>
    <property type="match status" value="1"/>
</dbReference>
<comment type="caution">
    <text evidence="22">The sequence shown here is derived from an EMBL/GenBank/DDBJ whole genome shotgun (WGS) entry which is preliminary data.</text>
</comment>
<dbReference type="Pfam" id="PF00512">
    <property type="entry name" value="HisKA"/>
    <property type="match status" value="1"/>
</dbReference>
<dbReference type="EC" id="2.7.13.3" evidence="3"/>
<feature type="domain" description="PAC" evidence="20">
    <location>
        <begin position="198"/>
        <end position="251"/>
    </location>
</feature>
<dbReference type="InterPro" id="IPR003594">
    <property type="entry name" value="HATPase_dom"/>
</dbReference>
<dbReference type="SUPFAM" id="SSF55785">
    <property type="entry name" value="PYP-like sensor domain (PAS domain)"/>
    <property type="match status" value="5"/>
</dbReference>
<dbReference type="Gene3D" id="3.40.50.2300">
    <property type="match status" value="2"/>
</dbReference>
<dbReference type="Gene3D" id="1.20.120.160">
    <property type="entry name" value="HPT domain"/>
    <property type="match status" value="1"/>
</dbReference>
<dbReference type="SMART" id="SM00091">
    <property type="entry name" value="PAS"/>
    <property type="match status" value="5"/>
</dbReference>
<organism evidence="22 23">
    <name type="scientific">Methylomonas rivi</name>
    <dbReference type="NCBI Taxonomy" id="2952226"/>
    <lineage>
        <taxon>Bacteria</taxon>
        <taxon>Pseudomonadati</taxon>
        <taxon>Pseudomonadota</taxon>
        <taxon>Gammaproteobacteria</taxon>
        <taxon>Methylococcales</taxon>
        <taxon>Methylococcaceae</taxon>
        <taxon>Methylomonas</taxon>
    </lineage>
</organism>
<feature type="domain" description="PAS" evidence="19">
    <location>
        <begin position="378"/>
        <end position="422"/>
    </location>
</feature>
<feature type="transmembrane region" description="Helical" evidence="16">
    <location>
        <begin position="84"/>
        <end position="103"/>
    </location>
</feature>
<feature type="transmembrane region" description="Helical" evidence="16">
    <location>
        <begin position="7"/>
        <end position="28"/>
    </location>
</feature>
<evidence type="ECO:0000313" key="22">
    <source>
        <dbReference type="EMBL" id="MCQ8130103.1"/>
    </source>
</evidence>
<dbReference type="EMBL" id="JANIBK010000125">
    <property type="protein sequence ID" value="MCQ8130103.1"/>
    <property type="molecule type" value="Genomic_DNA"/>
</dbReference>
<dbReference type="InterPro" id="IPR001789">
    <property type="entry name" value="Sig_transdc_resp-reg_receiver"/>
</dbReference>
<evidence type="ECO:0000259" key="21">
    <source>
        <dbReference type="PROSITE" id="PS50894"/>
    </source>
</evidence>
<dbReference type="Pfam" id="PF01627">
    <property type="entry name" value="Hpt"/>
    <property type="match status" value="1"/>
</dbReference>
<feature type="domain" description="PAC" evidence="20">
    <location>
        <begin position="709"/>
        <end position="761"/>
    </location>
</feature>
<dbReference type="InterPro" id="IPR011006">
    <property type="entry name" value="CheY-like_superfamily"/>
</dbReference>
<sequence length="1532" mass="172563">MQSHSRFTTILSLLGSVIIPVLAAWIQFDFFKDGPRWLLFYPSVFVSAWLAGMPGGIIATILSTLLGVYYFYPPYQSFEITDEKYLPSILIFGLMGILFGVVFERLKRNQAALALLAEQTAQTDQERLALALASSHAGLWEWELASNRVTWSDSLRQLYGVEPSLPSSYENWASTVHPGDLANVESELWEAVRHEREFNLEWRVANRADSQPRWLVSNGKPQRDAQGKMVSYRGIVLDISEQRLHEQSLRDSERNFRLLAEAMPQIVWITDADGRNIFLNQQWVNYTGLPLEESYGDNWIVPFHPDDQKTIWSGWQHAVHHQTEYSVECRIRRQDGEYRWWLIRGVPVRNEYGETEKWFGTCTDIHDLKITGLALQESEQRYRQLFEANPLPVWLCDPQTGAILDANQATTACYGYSHAELLEMKCKELALPNEPHDKFFEQTSPTTTLLGEAINHLGVRQHRRKDGGKIWVEQFQHALPLQDRCIEVMLARDISAQIQAEQKLQESEARWQFALEGSDLGVWDWNIANGEVFFSKVWKSMLGCDENEIPNCFEGWQTRIHPDDVDRVSETLEHYFQGKTPIYQLEHRLRHLDGGYRWILARGIVITRNAAGKPLRMIGTHQDITDNKQIQDALQKSRSQLSLFIKHAPAALAMFDRDMRYLAASNRWLEDYHLQGQDIIGRCHYEVFPEIGENWKQIHRRALAGEVVKNDADCFVRSDGTQQWLRWEVRPWRTQQDQVGGIAIFAEDISQRKRNEHELRQHRYHLQELVDERTAELEQARREAERLALAKSGFLANMSHEIRTPMNAVLGFCHLLQQRPLDRDSLALVLKIHDAGQNLLGIINDILDFSKIEAGKTDIENAPFRLSELLDGLAALMMTLARNKHLELIITPPKSLEKLWGDRQHLQQVLTNLLSNAIKFTDRGEVELHIEIVPAEDGLEYLHFLVRDTGIGIPREKQEEIFAVFSQADSSITRRFGGSGLGLAISRQLVELMGGTLQLTSEEGVGSRFSFQLPLQRVEESPPSAARLAALRILVADDSATARAALTNTIHRLGWQADTADSGESALAAISTRQEPAIVYDAVLLDWQMPGLDGLATARMLREHFAQQRNTSGTHPILVMVTAADRETVLALPDSRHVDAVLNKPLTASVLYNTLAEFISPLQSRRQTQASTLPDPSMPAITGVRVLVVDDSEINREVAHLTLASYGALVELAGNGQEALDWLKDHPFAVDIVLMDVQMPVMDGYTATRILREDPRWQTLPIVALSAGVFKEDVELAKAAGMDDFISKPFNLGQLLTTIQRLASGRQIEAEAQSDAILTGQDAQNRPTASADAEELPDIAIDEALKQWGEAEIYGNYLRHFVENYASCGTRIAELLAGHDELAAATLSHKLKGAAATLGLKKAAHSAQMLEAALKRGVFNEELLESLQTALDQACQAVETWLNSSEKPPVPSADLLGAASPEQLIDLLKQLLEALDEDNPAVAKPVLSKLQHKIPEALFAELQAKLTVYDFRGAEALAQIHLNQLQSDVQSK</sequence>
<evidence type="ECO:0000256" key="12">
    <source>
        <dbReference type="ARBA" id="ARBA00023012"/>
    </source>
</evidence>
<keyword evidence="11 16" id="KW-1133">Transmembrane helix</keyword>
<evidence type="ECO:0000256" key="4">
    <source>
        <dbReference type="ARBA" id="ARBA00022475"/>
    </source>
</evidence>
<dbReference type="Gene3D" id="3.30.565.10">
    <property type="entry name" value="Histidine kinase-like ATPase, C-terminal domain"/>
    <property type="match status" value="1"/>
</dbReference>
<keyword evidence="5 15" id="KW-0597">Phosphoprotein</keyword>
<dbReference type="SUPFAM" id="SSF52172">
    <property type="entry name" value="CheY-like"/>
    <property type="match status" value="2"/>
</dbReference>
<dbReference type="RefSeq" id="WP_256616529.1">
    <property type="nucleotide sequence ID" value="NZ_JANIBK010000125.1"/>
</dbReference>
<dbReference type="SMART" id="SM00387">
    <property type="entry name" value="HATPase_c"/>
    <property type="match status" value="1"/>
</dbReference>
<dbReference type="Proteomes" id="UP001524586">
    <property type="component" value="Unassembled WGS sequence"/>
</dbReference>
<dbReference type="InterPro" id="IPR001610">
    <property type="entry name" value="PAC"/>
</dbReference>
<dbReference type="Pfam" id="PF08447">
    <property type="entry name" value="PAS_3"/>
    <property type="match status" value="3"/>
</dbReference>
<keyword evidence="9" id="KW-0418">Kinase</keyword>
<feature type="domain" description="HPt" evidence="21">
    <location>
        <begin position="1350"/>
        <end position="1441"/>
    </location>
</feature>
<keyword evidence="12" id="KW-0902">Two-component regulatory system</keyword>
<feature type="domain" description="Histidine kinase" evidence="17">
    <location>
        <begin position="797"/>
        <end position="1017"/>
    </location>
</feature>
<dbReference type="CDD" id="cd00082">
    <property type="entry name" value="HisKA"/>
    <property type="match status" value="1"/>
</dbReference>
<evidence type="ECO:0000256" key="10">
    <source>
        <dbReference type="ARBA" id="ARBA00022840"/>
    </source>
</evidence>
<dbReference type="PRINTS" id="PR00344">
    <property type="entry name" value="BCTRLSENSOR"/>
</dbReference>
<dbReference type="SUPFAM" id="SSF47226">
    <property type="entry name" value="Histidine-containing phosphotransfer domain, HPT domain"/>
    <property type="match status" value="1"/>
</dbReference>
<proteinExistence type="predicted"/>
<feature type="transmembrane region" description="Helical" evidence="16">
    <location>
        <begin position="48"/>
        <end position="72"/>
    </location>
</feature>
<evidence type="ECO:0000259" key="20">
    <source>
        <dbReference type="PROSITE" id="PS50113"/>
    </source>
</evidence>
<feature type="domain" description="PAC" evidence="20">
    <location>
        <begin position="583"/>
        <end position="636"/>
    </location>
</feature>
<dbReference type="InterPro" id="IPR013656">
    <property type="entry name" value="PAS_4"/>
</dbReference>
<dbReference type="InterPro" id="IPR035965">
    <property type="entry name" value="PAS-like_dom_sf"/>
</dbReference>
<dbReference type="NCBIfam" id="TIGR00229">
    <property type="entry name" value="sensory_box"/>
    <property type="match status" value="4"/>
</dbReference>
<evidence type="ECO:0000256" key="2">
    <source>
        <dbReference type="ARBA" id="ARBA00004651"/>
    </source>
</evidence>
<dbReference type="SUPFAM" id="SSF47384">
    <property type="entry name" value="Homodimeric domain of signal transducing histidine kinase"/>
    <property type="match status" value="1"/>
</dbReference>
<evidence type="ECO:0000256" key="11">
    <source>
        <dbReference type="ARBA" id="ARBA00022989"/>
    </source>
</evidence>
<dbReference type="SUPFAM" id="SSF55874">
    <property type="entry name" value="ATPase domain of HSP90 chaperone/DNA topoisomerase II/histidine kinase"/>
    <property type="match status" value="1"/>
</dbReference>
<dbReference type="InterPro" id="IPR008207">
    <property type="entry name" value="Sig_transdc_His_kin_Hpt_dom"/>
</dbReference>
<dbReference type="InterPro" id="IPR005467">
    <property type="entry name" value="His_kinase_dom"/>
</dbReference>
<accession>A0ABT1U8B8</accession>
<feature type="modified residue" description="Phosphohistidine" evidence="14">
    <location>
        <position position="1389"/>
    </location>
</feature>
<evidence type="ECO:0000259" key="17">
    <source>
        <dbReference type="PROSITE" id="PS50109"/>
    </source>
</evidence>
<comment type="subcellular location">
    <subcellularLocation>
        <location evidence="2">Cell membrane</location>
        <topology evidence="2">Multi-pass membrane protein</topology>
    </subcellularLocation>
</comment>
<name>A0ABT1U8B8_9GAMM</name>
<keyword evidence="10" id="KW-0067">ATP-binding</keyword>
<gene>
    <name evidence="22" type="ORF">NP596_16715</name>
</gene>
<feature type="modified residue" description="4-aspartylphosphate" evidence="15">
    <location>
        <position position="1086"/>
    </location>
</feature>